<evidence type="ECO:0000313" key="18">
    <source>
        <dbReference type="EMBL" id="KAF6470795.1"/>
    </source>
</evidence>
<keyword evidence="4" id="KW-0964">Secreted</keyword>
<organism evidence="18 19">
    <name type="scientific">Molossus molossus</name>
    <name type="common">Pallas' mastiff bat</name>
    <name type="synonym">Vespertilio molossus</name>
    <dbReference type="NCBI Taxonomy" id="27622"/>
    <lineage>
        <taxon>Eukaryota</taxon>
        <taxon>Metazoa</taxon>
        <taxon>Chordata</taxon>
        <taxon>Craniata</taxon>
        <taxon>Vertebrata</taxon>
        <taxon>Euteleostomi</taxon>
        <taxon>Mammalia</taxon>
        <taxon>Eutheria</taxon>
        <taxon>Laurasiatheria</taxon>
        <taxon>Chiroptera</taxon>
        <taxon>Yangochiroptera</taxon>
        <taxon>Molossidae</taxon>
        <taxon>Molossus</taxon>
    </lineage>
</organism>
<comment type="subunit">
    <text evidence="13">Monomer. Interacts (via N-terminus) with SCNN1B, a subunit of the heterotrimeric epithelial sodium channel (ENaC); this inhibits proteolytic activation of ENaC.</text>
</comment>
<name>A0A7J8HFU7_MOLMO</name>
<evidence type="ECO:0000256" key="15">
    <source>
        <dbReference type="ARBA" id="ARBA00045411"/>
    </source>
</evidence>
<evidence type="ECO:0000256" key="3">
    <source>
        <dbReference type="ARBA" id="ARBA00018715"/>
    </source>
</evidence>
<keyword evidence="10" id="KW-0446">Lipid-binding</keyword>
<comment type="subcellular location">
    <subcellularLocation>
        <location evidence="1">Secreted</location>
    </subcellularLocation>
</comment>
<gene>
    <name evidence="18" type="ORF">HJG59_001549</name>
</gene>
<dbReference type="AlphaFoldDB" id="A0A7J8HFU7"/>
<dbReference type="Gene3D" id="3.15.10.10">
    <property type="entry name" value="Bactericidal permeability-increasing protein, domain 1"/>
    <property type="match status" value="1"/>
</dbReference>
<dbReference type="OrthoDB" id="9835719at2759"/>
<dbReference type="FunCoup" id="A0A7J8HFU7">
    <property type="interactions" value="54"/>
</dbReference>
<evidence type="ECO:0000313" key="19">
    <source>
        <dbReference type="Proteomes" id="UP000550707"/>
    </source>
</evidence>
<keyword evidence="8" id="KW-0391">Immunity</keyword>
<proteinExistence type="inferred from homology"/>
<dbReference type="GO" id="GO:0008289">
    <property type="term" value="F:lipid binding"/>
    <property type="evidence" value="ECO:0007669"/>
    <property type="project" value="UniProtKB-KW"/>
</dbReference>
<feature type="domain" description="Lipid-binding serum glycoprotein N-terminal" evidence="17">
    <location>
        <begin position="60"/>
        <end position="229"/>
    </location>
</feature>
<keyword evidence="7 16" id="KW-0732">Signal</keyword>
<evidence type="ECO:0000259" key="17">
    <source>
        <dbReference type="Pfam" id="PF01273"/>
    </source>
</evidence>
<dbReference type="GO" id="GO:0061844">
    <property type="term" value="P:antimicrobial humoral immune response mediated by antimicrobial peptide"/>
    <property type="evidence" value="ECO:0007669"/>
    <property type="project" value="TreeGrafter"/>
</dbReference>
<accession>A0A7J8HFU7</accession>
<keyword evidence="19" id="KW-1185">Reference proteome</keyword>
<protein>
    <recommendedName>
        <fullName evidence="3">BPI fold-containing family A member 1</fullName>
    </recommendedName>
    <alternativeName>
        <fullName evidence="14">Palate lung and nasal epithelium clone protein</fullName>
    </alternativeName>
</protein>
<feature type="chain" id="PRO_5029583539" description="BPI fold-containing family A member 1" evidence="16">
    <location>
        <begin position="20"/>
        <end position="251"/>
    </location>
</feature>
<evidence type="ECO:0000256" key="4">
    <source>
        <dbReference type="ARBA" id="ARBA00022525"/>
    </source>
</evidence>
<dbReference type="Pfam" id="PF01273">
    <property type="entry name" value="LBP_BPI_CETP"/>
    <property type="match status" value="1"/>
</dbReference>
<evidence type="ECO:0000256" key="7">
    <source>
        <dbReference type="ARBA" id="ARBA00022729"/>
    </source>
</evidence>
<dbReference type="GO" id="GO:0045087">
    <property type="term" value="P:innate immune response"/>
    <property type="evidence" value="ECO:0007669"/>
    <property type="project" value="UniProtKB-KW"/>
</dbReference>
<evidence type="ECO:0000256" key="2">
    <source>
        <dbReference type="ARBA" id="ARBA00009020"/>
    </source>
</evidence>
<comment type="function">
    <text evidence="15">Lipid-binding protein which shows high specificity for the surfactant phospholipid dipalmitoylphosphatidylcholine (DPPC). Plays a role in the innate immune responses of the upper airways. Reduces the surface tension in secretions from airway epithelia and inhibits the formation of biofilm by pathogenic Gram-negative bacteria, such as P.aeruginosa and K.pneumoniae. Negatively regulates proteolytic cleavage of SCNN1G, an event that is required for activation of the epithelial sodium channel (ENaC), and thereby contributes to airway surface liquid homeostasis and proper clearance of mucus. Plays a role in the airway inflammatory response after exposure to irritants. May attract macrophages and neutrophils.</text>
</comment>
<evidence type="ECO:0000256" key="6">
    <source>
        <dbReference type="ARBA" id="ARBA00022588"/>
    </source>
</evidence>
<feature type="signal peptide" evidence="16">
    <location>
        <begin position="1"/>
        <end position="19"/>
    </location>
</feature>
<dbReference type="GO" id="GO:0019731">
    <property type="term" value="P:antibacterial humoral response"/>
    <property type="evidence" value="ECO:0007669"/>
    <property type="project" value="TreeGrafter"/>
</dbReference>
<evidence type="ECO:0000256" key="13">
    <source>
        <dbReference type="ARBA" id="ARBA00025926"/>
    </source>
</evidence>
<dbReference type="GO" id="GO:0005615">
    <property type="term" value="C:extracellular space"/>
    <property type="evidence" value="ECO:0007669"/>
    <property type="project" value="TreeGrafter"/>
</dbReference>
<dbReference type="GO" id="GO:1900229">
    <property type="term" value="P:negative regulation of single-species biofilm formation in or on host organism"/>
    <property type="evidence" value="ECO:0007669"/>
    <property type="project" value="TreeGrafter"/>
</dbReference>
<evidence type="ECO:0000256" key="11">
    <source>
        <dbReference type="ARBA" id="ARBA00023157"/>
    </source>
</evidence>
<evidence type="ECO:0000256" key="5">
    <source>
        <dbReference type="ARBA" id="ARBA00022529"/>
    </source>
</evidence>
<comment type="caution">
    <text evidence="18">The sequence shown here is derived from an EMBL/GenBank/DDBJ whole genome shotgun (WGS) entry which is preliminary data.</text>
</comment>
<dbReference type="EMBL" id="JACASF010000006">
    <property type="protein sequence ID" value="KAF6470795.1"/>
    <property type="molecule type" value="Genomic_DNA"/>
</dbReference>
<reference evidence="18 19" key="1">
    <citation type="journal article" date="2020" name="Nature">
        <title>Six reference-quality genomes reveal evolution of bat adaptations.</title>
        <authorList>
            <person name="Jebb D."/>
            <person name="Huang Z."/>
            <person name="Pippel M."/>
            <person name="Hughes G.M."/>
            <person name="Lavrichenko K."/>
            <person name="Devanna P."/>
            <person name="Winkler S."/>
            <person name="Jermiin L.S."/>
            <person name="Skirmuntt E.C."/>
            <person name="Katzourakis A."/>
            <person name="Burkitt-Gray L."/>
            <person name="Ray D.A."/>
            <person name="Sullivan K.A.M."/>
            <person name="Roscito J.G."/>
            <person name="Kirilenko B.M."/>
            <person name="Davalos L.M."/>
            <person name="Corthals A.P."/>
            <person name="Power M.L."/>
            <person name="Jones G."/>
            <person name="Ransome R.D."/>
            <person name="Dechmann D.K.N."/>
            <person name="Locatelli A.G."/>
            <person name="Puechmaille S.J."/>
            <person name="Fedrigo O."/>
            <person name="Jarvis E.D."/>
            <person name="Hiller M."/>
            <person name="Vernes S.C."/>
            <person name="Myers E.W."/>
            <person name="Teeling E.C."/>
        </authorList>
    </citation>
    <scope>NUCLEOTIDE SEQUENCE [LARGE SCALE GENOMIC DNA]</scope>
    <source>
        <strain evidence="18">MMolMol1</strain>
        <tissue evidence="18">Muscle</tissue>
    </source>
</reference>
<keyword evidence="11" id="KW-1015">Disulfide bond</keyword>
<dbReference type="InterPro" id="IPR051902">
    <property type="entry name" value="BPI_fold-superfamily_member"/>
</dbReference>
<evidence type="ECO:0000256" key="16">
    <source>
        <dbReference type="SAM" id="SignalP"/>
    </source>
</evidence>
<dbReference type="PANTHER" id="PTHR47015">
    <property type="entry name" value="BPI FOLD-CONTAINING FAMILY A MEMBER 1"/>
    <property type="match status" value="1"/>
</dbReference>
<evidence type="ECO:0000256" key="9">
    <source>
        <dbReference type="ARBA" id="ARBA00023022"/>
    </source>
</evidence>
<keyword evidence="5" id="KW-0929">Antimicrobial</keyword>
<dbReference type="InterPro" id="IPR017942">
    <property type="entry name" value="Lipid-bd_serum_glycop_N"/>
</dbReference>
<dbReference type="GO" id="GO:0043129">
    <property type="term" value="P:surfactant homeostasis"/>
    <property type="evidence" value="ECO:0007669"/>
    <property type="project" value="TreeGrafter"/>
</dbReference>
<evidence type="ECO:0000256" key="14">
    <source>
        <dbReference type="ARBA" id="ARBA00030462"/>
    </source>
</evidence>
<keyword evidence="9" id="KW-0044">Antibiotic</keyword>
<dbReference type="InParanoid" id="A0A7J8HFU7"/>
<keyword evidence="12" id="KW-0325">Glycoprotein</keyword>
<dbReference type="InterPro" id="IPR017943">
    <property type="entry name" value="Bactericidal_perm-incr_a/b_dom"/>
</dbReference>
<sequence>MFQAGGLIVFCGLLAQLEGLYLPDAITLPRDLHPQPVSDLITNLKTALSGNLLAGGLLDDLTQLPLLDSLKGEAGTSGGMVGGLVGGLLGKVSSGVSLLTDIIDLQITNTKMLELGLEQSPDGHRLYVTIPLGLVLNVKTPLGSVLKLSVKLNYTVEVKAVRNEQGETHLVVGNCAHRPGSLDISLLNRVGLLPIQNLVDEFSGVLTKVLPELVQDRVCPLFNKILEGLDITLVHAITHKLIHGLQFVTKF</sequence>
<evidence type="ECO:0000256" key="1">
    <source>
        <dbReference type="ARBA" id="ARBA00004613"/>
    </source>
</evidence>
<evidence type="ECO:0000256" key="8">
    <source>
        <dbReference type="ARBA" id="ARBA00022859"/>
    </source>
</evidence>
<dbReference type="GO" id="GO:0002395">
    <property type="term" value="P:immune response in nasopharyngeal-associated lymphoid tissue"/>
    <property type="evidence" value="ECO:0007669"/>
    <property type="project" value="TreeGrafter"/>
</dbReference>
<dbReference type="SUPFAM" id="SSF55394">
    <property type="entry name" value="Bactericidal permeability-increasing protein, BPI"/>
    <property type="match status" value="1"/>
</dbReference>
<evidence type="ECO:0000256" key="12">
    <source>
        <dbReference type="ARBA" id="ARBA00023180"/>
    </source>
</evidence>
<dbReference type="Proteomes" id="UP000550707">
    <property type="component" value="Unassembled WGS sequence"/>
</dbReference>
<keyword evidence="6" id="KW-0399">Innate immunity</keyword>
<comment type="similarity">
    <text evidence="2">Belongs to the BPI/LBP/Plunc superfamily. Plunc family.</text>
</comment>
<evidence type="ECO:0000256" key="10">
    <source>
        <dbReference type="ARBA" id="ARBA00023121"/>
    </source>
</evidence>
<dbReference type="PANTHER" id="PTHR47015:SF1">
    <property type="entry name" value="BPI FOLD-CONTAINING FAMILY A MEMBER 1"/>
    <property type="match status" value="1"/>
</dbReference>